<evidence type="ECO:0000256" key="1">
    <source>
        <dbReference type="ARBA" id="ARBA00022679"/>
    </source>
</evidence>
<dbReference type="PANTHER" id="PTHR10434:SF40">
    <property type="entry name" value="1-ACYL-SN-GLYCEROL-3-PHOSPHATE ACYLTRANSFERASE"/>
    <property type="match status" value="1"/>
</dbReference>
<dbReference type="CDD" id="cd07989">
    <property type="entry name" value="LPLAT_AGPAT-like"/>
    <property type="match status" value="1"/>
</dbReference>
<name>A0ABW5BS94_9BACI</name>
<sequence>MYKFISTLLYALTRMLNLLKVKGKENLPTHTRFVVTCSHKGWVDVIMLALALYPIPVHFMAKKELFDSKITGKFLRSIHAFPVNRENPGPSTLKIPLKLLKEEKCVGIFPGGTRTTEEIPLKRGAVTIALKANALLVPAAYNGPITFKDLLRGKKSTIMIGSPIELKNDGRNRDEVIDEYVKRLDSEIKLLENR</sequence>
<keyword evidence="2 4" id="KW-0012">Acyltransferase</keyword>
<dbReference type="InterPro" id="IPR002123">
    <property type="entry name" value="Plipid/glycerol_acylTrfase"/>
</dbReference>
<dbReference type="EMBL" id="JBHUIK010000001">
    <property type="protein sequence ID" value="MFD2212300.1"/>
    <property type="molecule type" value="Genomic_DNA"/>
</dbReference>
<evidence type="ECO:0000256" key="2">
    <source>
        <dbReference type="ARBA" id="ARBA00023315"/>
    </source>
</evidence>
<dbReference type="PANTHER" id="PTHR10434">
    <property type="entry name" value="1-ACYL-SN-GLYCEROL-3-PHOSPHATE ACYLTRANSFERASE"/>
    <property type="match status" value="1"/>
</dbReference>
<reference evidence="5" key="1">
    <citation type="journal article" date="2019" name="Int. J. Syst. Evol. Microbiol.">
        <title>The Global Catalogue of Microorganisms (GCM) 10K type strain sequencing project: providing services to taxonomists for standard genome sequencing and annotation.</title>
        <authorList>
            <consortium name="The Broad Institute Genomics Platform"/>
            <consortium name="The Broad Institute Genome Sequencing Center for Infectious Disease"/>
            <person name="Wu L."/>
            <person name="Ma J."/>
        </authorList>
    </citation>
    <scope>NUCLEOTIDE SEQUENCE [LARGE SCALE GENOMIC DNA]</scope>
    <source>
        <strain evidence="5">CGMCC 1.15474</strain>
    </source>
</reference>
<dbReference type="SMART" id="SM00563">
    <property type="entry name" value="PlsC"/>
    <property type="match status" value="1"/>
</dbReference>
<dbReference type="SUPFAM" id="SSF69593">
    <property type="entry name" value="Glycerol-3-phosphate (1)-acyltransferase"/>
    <property type="match status" value="1"/>
</dbReference>
<dbReference type="RefSeq" id="WP_247342638.1">
    <property type="nucleotide sequence ID" value="NZ_CP095550.1"/>
</dbReference>
<gene>
    <name evidence="4" type="ORF">ACFSKK_01085</name>
</gene>
<feature type="domain" description="Phospholipid/glycerol acyltransferase" evidence="3">
    <location>
        <begin position="33"/>
        <end position="144"/>
    </location>
</feature>
<proteinExistence type="predicted"/>
<evidence type="ECO:0000313" key="5">
    <source>
        <dbReference type="Proteomes" id="UP001597318"/>
    </source>
</evidence>
<organism evidence="4 5">
    <name type="scientific">Metabacillus endolithicus</name>
    <dbReference type="NCBI Taxonomy" id="1535204"/>
    <lineage>
        <taxon>Bacteria</taxon>
        <taxon>Bacillati</taxon>
        <taxon>Bacillota</taxon>
        <taxon>Bacilli</taxon>
        <taxon>Bacillales</taxon>
        <taxon>Bacillaceae</taxon>
        <taxon>Metabacillus</taxon>
    </lineage>
</organism>
<dbReference type="GO" id="GO:0016746">
    <property type="term" value="F:acyltransferase activity"/>
    <property type="evidence" value="ECO:0007669"/>
    <property type="project" value="UniProtKB-KW"/>
</dbReference>
<dbReference type="Pfam" id="PF01553">
    <property type="entry name" value="Acyltransferase"/>
    <property type="match status" value="1"/>
</dbReference>
<protein>
    <submittedName>
        <fullName evidence="4">Lysophospholipid acyltransferase family protein</fullName>
    </submittedName>
</protein>
<dbReference type="Proteomes" id="UP001597318">
    <property type="component" value="Unassembled WGS sequence"/>
</dbReference>
<evidence type="ECO:0000259" key="3">
    <source>
        <dbReference type="SMART" id="SM00563"/>
    </source>
</evidence>
<evidence type="ECO:0000313" key="4">
    <source>
        <dbReference type="EMBL" id="MFD2212300.1"/>
    </source>
</evidence>
<keyword evidence="5" id="KW-1185">Reference proteome</keyword>
<accession>A0ABW5BS94</accession>
<comment type="caution">
    <text evidence="4">The sequence shown here is derived from an EMBL/GenBank/DDBJ whole genome shotgun (WGS) entry which is preliminary data.</text>
</comment>
<keyword evidence="1" id="KW-0808">Transferase</keyword>